<dbReference type="GO" id="GO:0019521">
    <property type="term" value="P:D-gluconate metabolic process"/>
    <property type="evidence" value="ECO:0007669"/>
    <property type="project" value="UniProtKB-KW"/>
</dbReference>
<dbReference type="Pfam" id="PF00393">
    <property type="entry name" value="6PGD"/>
    <property type="match status" value="1"/>
</dbReference>
<gene>
    <name evidence="5" type="primary">gndA</name>
    <name evidence="5" type="ORF">CLORY_43040</name>
</gene>
<comment type="caution">
    <text evidence="5">The sequence shown here is derived from an EMBL/GenBank/DDBJ whole genome shotgun (WGS) entry which is preliminary data.</text>
</comment>
<keyword evidence="3" id="KW-0311">Gluconate utilization</keyword>
<name>A0A1V4I870_9CLOT</name>
<dbReference type="GO" id="GO:0050661">
    <property type="term" value="F:NADP binding"/>
    <property type="evidence" value="ECO:0007669"/>
    <property type="project" value="InterPro"/>
</dbReference>
<dbReference type="InterPro" id="IPR008927">
    <property type="entry name" value="6-PGluconate_DH-like_C_sf"/>
</dbReference>
<dbReference type="SUPFAM" id="SSF48179">
    <property type="entry name" value="6-phosphogluconate dehydrogenase C-terminal domain-like"/>
    <property type="match status" value="1"/>
</dbReference>
<dbReference type="OrthoDB" id="9804542at2"/>
<dbReference type="Gene3D" id="1.10.1040.10">
    <property type="entry name" value="N-(1-d-carboxylethyl)-l-norvaline Dehydrogenase, domain 2"/>
    <property type="match status" value="1"/>
</dbReference>
<dbReference type="NCBIfam" id="NF007161">
    <property type="entry name" value="PRK09599.1"/>
    <property type="match status" value="1"/>
</dbReference>
<dbReference type="EC" id="1.1.1.44" evidence="5"/>
<dbReference type="GO" id="GO:0006098">
    <property type="term" value="P:pentose-phosphate shunt"/>
    <property type="evidence" value="ECO:0007669"/>
    <property type="project" value="InterPro"/>
</dbReference>
<dbReference type="NCBIfam" id="TIGR00872">
    <property type="entry name" value="gnd_rel"/>
    <property type="match status" value="1"/>
</dbReference>
<keyword evidence="2 5" id="KW-0560">Oxidoreductase</keyword>
<evidence type="ECO:0000313" key="5">
    <source>
        <dbReference type="EMBL" id="OPJ56156.1"/>
    </source>
</evidence>
<dbReference type="PANTHER" id="PTHR11811">
    <property type="entry name" value="6-PHOSPHOGLUCONATE DEHYDROGENASE"/>
    <property type="match status" value="1"/>
</dbReference>
<evidence type="ECO:0000313" key="6">
    <source>
        <dbReference type="Proteomes" id="UP000190080"/>
    </source>
</evidence>
<dbReference type="Gene3D" id="3.40.50.720">
    <property type="entry name" value="NAD(P)-binding Rossmann-like Domain"/>
    <property type="match status" value="1"/>
</dbReference>
<comment type="similarity">
    <text evidence="1">Belongs to the 6-phosphogluconate dehydrogenase family.</text>
</comment>
<protein>
    <submittedName>
        <fullName evidence="5">6-phosphogluconate dehydrogenase, NADP(+)-dependent, decarboxylating</fullName>
        <ecNumber evidence="5">1.1.1.44</ecNumber>
    </submittedName>
</protein>
<dbReference type="Proteomes" id="UP000190080">
    <property type="component" value="Unassembled WGS sequence"/>
</dbReference>
<dbReference type="RefSeq" id="WP_079428391.1">
    <property type="nucleotide sequence ID" value="NZ_MZGV01000099.1"/>
</dbReference>
<dbReference type="SUPFAM" id="SSF51735">
    <property type="entry name" value="NAD(P)-binding Rossmann-fold domains"/>
    <property type="match status" value="1"/>
</dbReference>
<dbReference type="EMBL" id="MZGV01000099">
    <property type="protein sequence ID" value="OPJ56156.1"/>
    <property type="molecule type" value="Genomic_DNA"/>
</dbReference>
<evidence type="ECO:0000256" key="2">
    <source>
        <dbReference type="ARBA" id="ARBA00023002"/>
    </source>
</evidence>
<dbReference type="Pfam" id="PF03446">
    <property type="entry name" value="NAD_binding_2"/>
    <property type="match status" value="1"/>
</dbReference>
<reference evidence="5 6" key="1">
    <citation type="submission" date="2017-03" db="EMBL/GenBank/DDBJ databases">
        <title>Genome sequence of Clostridium oryzae DSM 28571.</title>
        <authorList>
            <person name="Poehlein A."/>
            <person name="Daniel R."/>
        </authorList>
    </citation>
    <scope>NUCLEOTIDE SEQUENCE [LARGE SCALE GENOMIC DNA]</scope>
    <source>
        <strain evidence="5 6">DSM 28571</strain>
    </source>
</reference>
<keyword evidence="6" id="KW-1185">Reference proteome</keyword>
<dbReference type="InterPro" id="IPR006183">
    <property type="entry name" value="Pgluconate_DH"/>
</dbReference>
<dbReference type="InterPro" id="IPR006114">
    <property type="entry name" value="6PGDH_C"/>
</dbReference>
<dbReference type="AlphaFoldDB" id="A0A1V4I870"/>
<proteinExistence type="inferred from homology"/>
<feature type="domain" description="6-phosphogluconate dehydrogenase C-terminal" evidence="4">
    <location>
        <begin position="167"/>
        <end position="301"/>
    </location>
</feature>
<dbReference type="InterPro" id="IPR004849">
    <property type="entry name" value="6DGDH_YqeC"/>
</dbReference>
<dbReference type="InterPro" id="IPR036291">
    <property type="entry name" value="NAD(P)-bd_dom_sf"/>
</dbReference>
<evidence type="ECO:0000256" key="1">
    <source>
        <dbReference type="ARBA" id="ARBA00008419"/>
    </source>
</evidence>
<accession>A0A1V4I870</accession>
<dbReference type="STRING" id="1450648.CLORY_43040"/>
<evidence type="ECO:0000259" key="4">
    <source>
        <dbReference type="SMART" id="SM01350"/>
    </source>
</evidence>
<sequence length="302" mass="33304">MEIGLIGLGKMGYNLALNMRDHGHNVIAFNRTAEKVKKAEEDGLTGTYSLEELVRKLPKPRIIWLMVPAGSVVDEMIEKLSTMVDKGDLIIDGGNSFYKDSLRHYEYLKEKDINFADVGTSGGISGARNGACTMAGAEEEVFKIIEPLLKDISVENGYIHAGKPGAGHFVKMVHNGIEYGMMQAIGEGFEILQKSSFDLDYEKVAKVWNNGSVIRGWLMELAENAFKQDENLDKIKGVMYSSGEGLWTVQEALELKVPVPVISSSLMMRYRSEEEDTFTGKVVAALRNGFGGHAVAKNTETK</sequence>
<organism evidence="5 6">
    <name type="scientific">Clostridium oryzae</name>
    <dbReference type="NCBI Taxonomy" id="1450648"/>
    <lineage>
        <taxon>Bacteria</taxon>
        <taxon>Bacillati</taxon>
        <taxon>Bacillota</taxon>
        <taxon>Clostridia</taxon>
        <taxon>Eubacteriales</taxon>
        <taxon>Clostridiaceae</taxon>
        <taxon>Clostridium</taxon>
    </lineage>
</organism>
<dbReference type="PRINTS" id="PR00076">
    <property type="entry name" value="6PGDHDRGNASE"/>
</dbReference>
<dbReference type="GO" id="GO:0004616">
    <property type="term" value="F:phosphogluconate dehydrogenase (decarboxylating) activity"/>
    <property type="evidence" value="ECO:0007669"/>
    <property type="project" value="UniProtKB-EC"/>
</dbReference>
<evidence type="ECO:0000256" key="3">
    <source>
        <dbReference type="ARBA" id="ARBA00023064"/>
    </source>
</evidence>
<dbReference type="InterPro" id="IPR006115">
    <property type="entry name" value="6PGDH_NADP-bd"/>
</dbReference>
<dbReference type="InterPro" id="IPR013328">
    <property type="entry name" value="6PGD_dom2"/>
</dbReference>
<dbReference type="SMART" id="SM01350">
    <property type="entry name" value="6PGD"/>
    <property type="match status" value="1"/>
</dbReference>